<protein>
    <submittedName>
        <fullName evidence="2">Uncharacterized protein</fullName>
    </submittedName>
</protein>
<reference evidence="2 3" key="1">
    <citation type="submission" date="2017-06" db="EMBL/GenBank/DDBJ databases">
        <title>Description of Rhodopirellula bahusiensis sp. nov.</title>
        <authorList>
            <person name="Kizina J."/>
            <person name="Harder J."/>
        </authorList>
    </citation>
    <scope>NUCLEOTIDE SEQUENCE [LARGE SCALE GENOMIC DNA]</scope>
    <source>
        <strain evidence="2 3">SWK21</strain>
    </source>
</reference>
<dbReference type="EMBL" id="NIZW01000008">
    <property type="protein sequence ID" value="PHQ35019.1"/>
    <property type="molecule type" value="Genomic_DNA"/>
</dbReference>
<evidence type="ECO:0000313" key="2">
    <source>
        <dbReference type="EMBL" id="PHQ35019.1"/>
    </source>
</evidence>
<gene>
    <name evidence="2" type="ORF">CEE69_11335</name>
</gene>
<organism evidence="2 3">
    <name type="scientific">Rhodopirellula bahusiensis</name>
    <dbReference type="NCBI Taxonomy" id="2014065"/>
    <lineage>
        <taxon>Bacteria</taxon>
        <taxon>Pseudomonadati</taxon>
        <taxon>Planctomycetota</taxon>
        <taxon>Planctomycetia</taxon>
        <taxon>Pirellulales</taxon>
        <taxon>Pirellulaceae</taxon>
        <taxon>Rhodopirellula</taxon>
    </lineage>
</organism>
<evidence type="ECO:0000256" key="1">
    <source>
        <dbReference type="SAM" id="MobiDB-lite"/>
    </source>
</evidence>
<comment type="caution">
    <text evidence="2">The sequence shown here is derived from an EMBL/GenBank/DDBJ whole genome shotgun (WGS) entry which is preliminary data.</text>
</comment>
<proteinExistence type="predicted"/>
<evidence type="ECO:0000313" key="3">
    <source>
        <dbReference type="Proteomes" id="UP000225740"/>
    </source>
</evidence>
<name>A0A2G1W8Q1_9BACT</name>
<sequence length="130" mass="14508">MLQKTTQWMTDRLVERALPSIGSFMASALQRMLILGHADHHNQLEEQARRYEAAGKPHLAKLIRSEAEQLTLDDPFSSAGAIYERLSEDANNNSGIPLALPEAAPAARKRKKKSSEQNDVVSEQDEERGQ</sequence>
<accession>A0A2G1W8Q1</accession>
<keyword evidence="3" id="KW-1185">Reference proteome</keyword>
<dbReference type="Proteomes" id="UP000225740">
    <property type="component" value="Unassembled WGS sequence"/>
</dbReference>
<dbReference type="AlphaFoldDB" id="A0A2G1W8Q1"/>
<feature type="region of interest" description="Disordered" evidence="1">
    <location>
        <begin position="88"/>
        <end position="130"/>
    </location>
</feature>